<protein>
    <submittedName>
        <fullName evidence="1">Meiotic recombination protein SPO11-2</fullName>
    </submittedName>
</protein>
<name>A0A2I0VB80_9ASPA</name>
<reference evidence="1 2" key="1">
    <citation type="journal article" date="2016" name="Sci. Rep.">
        <title>The Dendrobium catenatum Lindl. genome sequence provides insights into polysaccharide synthase, floral development and adaptive evolution.</title>
        <authorList>
            <person name="Zhang G.Q."/>
            <person name="Xu Q."/>
            <person name="Bian C."/>
            <person name="Tsai W.C."/>
            <person name="Yeh C.M."/>
            <person name="Liu K.W."/>
            <person name="Yoshida K."/>
            <person name="Zhang L.S."/>
            <person name="Chang S.B."/>
            <person name="Chen F."/>
            <person name="Shi Y."/>
            <person name="Su Y.Y."/>
            <person name="Zhang Y.Q."/>
            <person name="Chen L.J."/>
            <person name="Yin Y."/>
            <person name="Lin M."/>
            <person name="Huang H."/>
            <person name="Deng H."/>
            <person name="Wang Z.W."/>
            <person name="Zhu S.L."/>
            <person name="Zhao X."/>
            <person name="Deng C."/>
            <person name="Niu S.C."/>
            <person name="Huang J."/>
            <person name="Wang M."/>
            <person name="Liu G.H."/>
            <person name="Yang H.J."/>
            <person name="Xiao X.J."/>
            <person name="Hsiao Y.Y."/>
            <person name="Wu W.L."/>
            <person name="Chen Y.Y."/>
            <person name="Mitsuda N."/>
            <person name="Ohme-Takagi M."/>
            <person name="Luo Y.B."/>
            <person name="Van de Peer Y."/>
            <person name="Liu Z.J."/>
        </authorList>
    </citation>
    <scope>NUCLEOTIDE SEQUENCE [LARGE SCALE GENOMIC DNA]</scope>
    <source>
        <tissue evidence="1">The whole plant</tissue>
    </source>
</reference>
<dbReference type="Proteomes" id="UP000233837">
    <property type="component" value="Unassembled WGS sequence"/>
</dbReference>
<proteinExistence type="predicted"/>
<dbReference type="GO" id="GO:0003677">
    <property type="term" value="F:DNA binding"/>
    <property type="evidence" value="ECO:0007669"/>
    <property type="project" value="InterPro"/>
</dbReference>
<reference evidence="1 2" key="2">
    <citation type="journal article" date="2017" name="Nature">
        <title>The Apostasia genome and the evolution of orchids.</title>
        <authorList>
            <person name="Zhang G.Q."/>
            <person name="Liu K.W."/>
            <person name="Li Z."/>
            <person name="Lohaus R."/>
            <person name="Hsiao Y.Y."/>
            <person name="Niu S.C."/>
            <person name="Wang J.Y."/>
            <person name="Lin Y.C."/>
            <person name="Xu Q."/>
            <person name="Chen L.J."/>
            <person name="Yoshida K."/>
            <person name="Fujiwara S."/>
            <person name="Wang Z.W."/>
            <person name="Zhang Y.Q."/>
            <person name="Mitsuda N."/>
            <person name="Wang M."/>
            <person name="Liu G.H."/>
            <person name="Pecoraro L."/>
            <person name="Huang H.X."/>
            <person name="Xiao X.J."/>
            <person name="Lin M."/>
            <person name="Wu X.Y."/>
            <person name="Wu W.L."/>
            <person name="Chen Y.Y."/>
            <person name="Chang S.B."/>
            <person name="Sakamoto S."/>
            <person name="Ohme-Takagi M."/>
            <person name="Yagi M."/>
            <person name="Zeng S.J."/>
            <person name="Shen C.Y."/>
            <person name="Yeh C.M."/>
            <person name="Luo Y.B."/>
            <person name="Tsai W.C."/>
            <person name="Van de Peer Y."/>
            <person name="Liu Z.J."/>
        </authorList>
    </citation>
    <scope>NUCLEOTIDE SEQUENCE [LARGE SCALE GENOMIC DNA]</scope>
    <source>
        <tissue evidence="1">The whole plant</tissue>
    </source>
</reference>
<dbReference type="InterPro" id="IPR036078">
    <property type="entry name" value="Spo11/TopoVI_A_sf"/>
</dbReference>
<gene>
    <name evidence="1" type="primary">SPO11-2</name>
    <name evidence="1" type="ORF">MA16_Dca028543</name>
</gene>
<dbReference type="GO" id="GO:0005694">
    <property type="term" value="C:chromosome"/>
    <property type="evidence" value="ECO:0007669"/>
    <property type="project" value="InterPro"/>
</dbReference>
<evidence type="ECO:0000313" key="1">
    <source>
        <dbReference type="EMBL" id="PKU60636.1"/>
    </source>
</evidence>
<dbReference type="SUPFAM" id="SSF56726">
    <property type="entry name" value="DNA topoisomerase IV, alpha subunit"/>
    <property type="match status" value="1"/>
</dbReference>
<dbReference type="AlphaFoldDB" id="A0A2I0VB80"/>
<evidence type="ECO:0000313" key="2">
    <source>
        <dbReference type="Proteomes" id="UP000233837"/>
    </source>
</evidence>
<sequence>MGLESYRYACNIKWLGLRKDDLQMLPQLAFIKLKPRDLQIAKSLLSSKTLQVHKSS</sequence>
<organism evidence="1 2">
    <name type="scientific">Dendrobium catenatum</name>
    <dbReference type="NCBI Taxonomy" id="906689"/>
    <lineage>
        <taxon>Eukaryota</taxon>
        <taxon>Viridiplantae</taxon>
        <taxon>Streptophyta</taxon>
        <taxon>Embryophyta</taxon>
        <taxon>Tracheophyta</taxon>
        <taxon>Spermatophyta</taxon>
        <taxon>Magnoliopsida</taxon>
        <taxon>Liliopsida</taxon>
        <taxon>Asparagales</taxon>
        <taxon>Orchidaceae</taxon>
        <taxon>Epidendroideae</taxon>
        <taxon>Malaxideae</taxon>
        <taxon>Dendrobiinae</taxon>
        <taxon>Dendrobium</taxon>
    </lineage>
</organism>
<dbReference type="EMBL" id="KZ505016">
    <property type="protein sequence ID" value="PKU60636.1"/>
    <property type="molecule type" value="Genomic_DNA"/>
</dbReference>
<keyword evidence="2" id="KW-1185">Reference proteome</keyword>
<accession>A0A2I0VB80</accession>
<dbReference type="STRING" id="906689.A0A2I0VB80"/>